<evidence type="ECO:0000256" key="2">
    <source>
        <dbReference type="ARBA" id="ARBA00022448"/>
    </source>
</evidence>
<keyword evidence="6 9" id="KW-1133">Transmembrane helix</keyword>
<dbReference type="EMBL" id="FUXC01000013">
    <property type="protein sequence ID" value="SKA02548.1"/>
    <property type="molecule type" value="Genomic_DNA"/>
</dbReference>
<reference evidence="10 11" key="1">
    <citation type="submission" date="2017-02" db="EMBL/GenBank/DDBJ databases">
        <authorList>
            <person name="Peterson S.W."/>
        </authorList>
    </citation>
    <scope>NUCLEOTIDE SEQUENCE [LARGE SCALE GENOMIC DNA]</scope>
    <source>
        <strain evidence="10 11">ATCC BAA-909</strain>
    </source>
</reference>
<feature type="transmembrane region" description="Helical" evidence="9">
    <location>
        <begin position="262"/>
        <end position="281"/>
    </location>
</feature>
<keyword evidence="3" id="KW-1003">Cell membrane</keyword>
<comment type="similarity">
    <text evidence="8">Belongs to the binding-protein-dependent transport system permease family. LivHM subfamily.</text>
</comment>
<organism evidence="10 11">
    <name type="scientific">Treponema berlinense</name>
    <dbReference type="NCBI Taxonomy" id="225004"/>
    <lineage>
        <taxon>Bacteria</taxon>
        <taxon>Pseudomonadati</taxon>
        <taxon>Spirochaetota</taxon>
        <taxon>Spirochaetia</taxon>
        <taxon>Spirochaetales</taxon>
        <taxon>Treponemataceae</taxon>
        <taxon>Treponema</taxon>
    </lineage>
</organism>
<sequence length="286" mass="30620">MSIFLQALVNGILIGGFYSLMGMGQNVIFGVMKIINFCHGEMLMVGMYLTFVFSQLGIDPYAALPLVALCTFGIGALVQHFLITPSLGTHSFTNLLFLTVGLGLLYQNVALVIFSSLNRTIVTPYSGITIHLGPVSILLPKLVSLCALIVITVGLFVFLKHSTMGKMIRAVSQNSVGAEVVGIPVKKIYIFTYGLGCALAGIAGDLLTLFYVINPTVGGQFSFKALIVVVVGGFGSIQGACIAGICLGLMETMSSLIIGPTYRDLTVFVAFIIILVVRQIILLRRR</sequence>
<dbReference type="GO" id="GO:0022857">
    <property type="term" value="F:transmembrane transporter activity"/>
    <property type="evidence" value="ECO:0007669"/>
    <property type="project" value="InterPro"/>
</dbReference>
<dbReference type="PANTHER" id="PTHR11795">
    <property type="entry name" value="BRANCHED-CHAIN AMINO ACID TRANSPORT SYSTEM PERMEASE PROTEIN LIVH"/>
    <property type="match status" value="1"/>
</dbReference>
<dbReference type="CDD" id="cd06582">
    <property type="entry name" value="TM_PBP1_LivH_like"/>
    <property type="match status" value="1"/>
</dbReference>
<dbReference type="AlphaFoldDB" id="A0A1T4QGY6"/>
<dbReference type="InterPro" id="IPR052157">
    <property type="entry name" value="BCAA_transport_permease"/>
</dbReference>
<dbReference type="GeneID" id="303368199"/>
<evidence type="ECO:0000256" key="1">
    <source>
        <dbReference type="ARBA" id="ARBA00004651"/>
    </source>
</evidence>
<protein>
    <submittedName>
        <fullName evidence="10">Amino acid/amide ABC transporter membrane protein 1, HAAT family (TC 3.A.1.4.-)</fullName>
    </submittedName>
</protein>
<feature type="transmembrane region" description="Helical" evidence="9">
    <location>
        <begin position="225"/>
        <end position="250"/>
    </location>
</feature>
<gene>
    <name evidence="10" type="ORF">SAMN02745152_01972</name>
</gene>
<evidence type="ECO:0000313" key="10">
    <source>
        <dbReference type="EMBL" id="SKA02548.1"/>
    </source>
</evidence>
<feature type="transmembrane region" description="Helical" evidence="9">
    <location>
        <begin position="64"/>
        <end position="83"/>
    </location>
</feature>
<evidence type="ECO:0000256" key="9">
    <source>
        <dbReference type="SAM" id="Phobius"/>
    </source>
</evidence>
<feature type="transmembrane region" description="Helical" evidence="9">
    <location>
        <begin position="12"/>
        <end position="35"/>
    </location>
</feature>
<dbReference type="STRING" id="225004.SAMN02745152_01972"/>
<dbReference type="OrthoDB" id="9807115at2"/>
<keyword evidence="5" id="KW-0029">Amino-acid transport</keyword>
<evidence type="ECO:0000256" key="6">
    <source>
        <dbReference type="ARBA" id="ARBA00022989"/>
    </source>
</evidence>
<keyword evidence="7 9" id="KW-0472">Membrane</keyword>
<dbReference type="Proteomes" id="UP000190395">
    <property type="component" value="Unassembled WGS sequence"/>
</dbReference>
<feature type="transmembrane region" description="Helical" evidence="9">
    <location>
        <begin position="137"/>
        <end position="159"/>
    </location>
</feature>
<evidence type="ECO:0000256" key="5">
    <source>
        <dbReference type="ARBA" id="ARBA00022970"/>
    </source>
</evidence>
<evidence type="ECO:0000256" key="4">
    <source>
        <dbReference type="ARBA" id="ARBA00022692"/>
    </source>
</evidence>
<dbReference type="Pfam" id="PF02653">
    <property type="entry name" value="BPD_transp_2"/>
    <property type="match status" value="1"/>
</dbReference>
<dbReference type="GO" id="GO:0006865">
    <property type="term" value="P:amino acid transport"/>
    <property type="evidence" value="ECO:0007669"/>
    <property type="project" value="UniProtKB-KW"/>
</dbReference>
<dbReference type="InterPro" id="IPR001851">
    <property type="entry name" value="ABC_transp_permease"/>
</dbReference>
<evidence type="ECO:0000256" key="8">
    <source>
        <dbReference type="ARBA" id="ARBA00037998"/>
    </source>
</evidence>
<keyword evidence="4 9" id="KW-0812">Transmembrane</keyword>
<feature type="transmembrane region" description="Helical" evidence="9">
    <location>
        <begin position="95"/>
        <end position="117"/>
    </location>
</feature>
<feature type="transmembrane region" description="Helical" evidence="9">
    <location>
        <begin position="190"/>
        <end position="213"/>
    </location>
</feature>
<name>A0A1T4QGY6_9SPIR</name>
<proteinExistence type="inferred from homology"/>
<keyword evidence="11" id="KW-1185">Reference proteome</keyword>
<dbReference type="RefSeq" id="WP_078931709.1">
    <property type="nucleotide sequence ID" value="NZ_CAMCOW010000036.1"/>
</dbReference>
<evidence type="ECO:0000256" key="7">
    <source>
        <dbReference type="ARBA" id="ARBA00023136"/>
    </source>
</evidence>
<dbReference type="PANTHER" id="PTHR11795:SF445">
    <property type="entry name" value="AMINO ACID ABC TRANSPORTER PERMEASE PROTEIN"/>
    <property type="match status" value="1"/>
</dbReference>
<keyword evidence="2" id="KW-0813">Transport</keyword>
<comment type="subcellular location">
    <subcellularLocation>
        <location evidence="1">Cell membrane</location>
        <topology evidence="1">Multi-pass membrane protein</topology>
    </subcellularLocation>
</comment>
<evidence type="ECO:0000256" key="3">
    <source>
        <dbReference type="ARBA" id="ARBA00022475"/>
    </source>
</evidence>
<evidence type="ECO:0000313" key="11">
    <source>
        <dbReference type="Proteomes" id="UP000190395"/>
    </source>
</evidence>
<dbReference type="GO" id="GO:0005886">
    <property type="term" value="C:plasma membrane"/>
    <property type="evidence" value="ECO:0007669"/>
    <property type="project" value="UniProtKB-SubCell"/>
</dbReference>
<accession>A0A1T4QGY6</accession>